<name>A0A833Y7G6_JUGRE</name>
<organism evidence="2 3">
    <name type="scientific">Juglans regia</name>
    <name type="common">English walnut</name>
    <dbReference type="NCBI Taxonomy" id="51240"/>
    <lineage>
        <taxon>Eukaryota</taxon>
        <taxon>Viridiplantae</taxon>
        <taxon>Streptophyta</taxon>
        <taxon>Embryophyta</taxon>
        <taxon>Tracheophyta</taxon>
        <taxon>Spermatophyta</taxon>
        <taxon>Magnoliopsida</taxon>
        <taxon>eudicotyledons</taxon>
        <taxon>Gunneridae</taxon>
        <taxon>Pentapetalae</taxon>
        <taxon>rosids</taxon>
        <taxon>fabids</taxon>
        <taxon>Fagales</taxon>
        <taxon>Juglandaceae</taxon>
        <taxon>Juglans</taxon>
    </lineage>
</organism>
<feature type="region of interest" description="Disordered" evidence="1">
    <location>
        <begin position="1"/>
        <end position="22"/>
    </location>
</feature>
<dbReference type="Proteomes" id="UP000619265">
    <property type="component" value="Unassembled WGS sequence"/>
</dbReference>
<feature type="non-terminal residue" evidence="2">
    <location>
        <position position="106"/>
    </location>
</feature>
<reference evidence="2" key="2">
    <citation type="submission" date="2020-03" db="EMBL/GenBank/DDBJ databases">
        <title>Walnut 2.0.</title>
        <authorList>
            <person name="Marrano A."/>
            <person name="Britton M."/>
            <person name="Zimin A.V."/>
            <person name="Zaini P.A."/>
            <person name="Workman R."/>
            <person name="Puiu D."/>
            <person name="Bianco L."/>
            <person name="Allen B.J."/>
            <person name="Troggio M."/>
            <person name="Leslie C.A."/>
            <person name="Timp W."/>
            <person name="Dendekar A."/>
            <person name="Salzberg S.L."/>
            <person name="Neale D.B."/>
        </authorList>
    </citation>
    <scope>NUCLEOTIDE SEQUENCE</scope>
    <source>
        <tissue evidence="2">Leaves</tissue>
    </source>
</reference>
<sequence length="106" mass="11513">KQALPLNEIRAPTEINPPTERCPQWCPPTKRCPQTKTEKQALKEEGIGCGTVSIGVPKLSLDLKIDVKGKRVSASLSLWVIFLSGTRSGLTFFNEVGVLSKDGGHL</sequence>
<evidence type="ECO:0000256" key="1">
    <source>
        <dbReference type="SAM" id="MobiDB-lite"/>
    </source>
</evidence>
<evidence type="ECO:0000313" key="2">
    <source>
        <dbReference type="EMBL" id="KAF5477394.1"/>
    </source>
</evidence>
<dbReference type="AlphaFoldDB" id="A0A833Y7G6"/>
<dbReference type="EMBL" id="LIHL02000002">
    <property type="protein sequence ID" value="KAF5477394.1"/>
    <property type="molecule type" value="Genomic_DNA"/>
</dbReference>
<comment type="caution">
    <text evidence="2">The sequence shown here is derived from an EMBL/GenBank/DDBJ whole genome shotgun (WGS) entry which is preliminary data.</text>
</comment>
<evidence type="ECO:0000313" key="3">
    <source>
        <dbReference type="Proteomes" id="UP000619265"/>
    </source>
</evidence>
<dbReference type="Gramene" id="Jr02_09280_p1">
    <property type="protein sequence ID" value="cds.Jr02_09280_p1"/>
    <property type="gene ID" value="Jr02_09280"/>
</dbReference>
<accession>A0A833Y7G6</accession>
<reference evidence="2" key="1">
    <citation type="submission" date="2015-10" db="EMBL/GenBank/DDBJ databases">
        <authorList>
            <person name="Martinez-Garcia P.J."/>
            <person name="Crepeau M.W."/>
            <person name="Puiu D."/>
            <person name="Gonzalez-Ibeas D."/>
            <person name="Whalen J."/>
            <person name="Stevens K."/>
            <person name="Paul R."/>
            <person name="Butterfield T."/>
            <person name="Britton M."/>
            <person name="Reagan R."/>
            <person name="Chakraborty S."/>
            <person name="Walawage S.L."/>
            <person name="Vasquez-Gross H.A."/>
            <person name="Cardeno C."/>
            <person name="Famula R."/>
            <person name="Pratt K."/>
            <person name="Kuruganti S."/>
            <person name="Aradhya M.K."/>
            <person name="Leslie C.A."/>
            <person name="Dandekar A.M."/>
            <person name="Salzberg S.L."/>
            <person name="Wegrzyn J.L."/>
            <person name="Langley C.H."/>
            <person name="Neale D.B."/>
        </authorList>
    </citation>
    <scope>NUCLEOTIDE SEQUENCE</scope>
    <source>
        <tissue evidence="2">Leaves</tissue>
    </source>
</reference>
<proteinExistence type="predicted"/>
<protein>
    <submittedName>
        <fullName evidence="2">Uncharacterized protein</fullName>
    </submittedName>
</protein>
<gene>
    <name evidence="2" type="ORF">F2P56_004039</name>
</gene>